<comment type="caution">
    <text evidence="1">The sequence shown here is derived from an EMBL/GenBank/DDBJ whole genome shotgun (WGS) entry which is preliminary data.</text>
</comment>
<protein>
    <submittedName>
        <fullName evidence="1">Uncharacterized protein</fullName>
    </submittedName>
</protein>
<dbReference type="AlphaFoldDB" id="A0A392PUE5"/>
<proteinExistence type="predicted"/>
<evidence type="ECO:0000313" key="2">
    <source>
        <dbReference type="Proteomes" id="UP000265520"/>
    </source>
</evidence>
<dbReference type="EMBL" id="LXQA010095148">
    <property type="protein sequence ID" value="MCI15129.1"/>
    <property type="molecule type" value="Genomic_DNA"/>
</dbReference>
<dbReference type="Proteomes" id="UP000265520">
    <property type="component" value="Unassembled WGS sequence"/>
</dbReference>
<name>A0A392PUE5_9FABA</name>
<organism evidence="1 2">
    <name type="scientific">Trifolium medium</name>
    <dbReference type="NCBI Taxonomy" id="97028"/>
    <lineage>
        <taxon>Eukaryota</taxon>
        <taxon>Viridiplantae</taxon>
        <taxon>Streptophyta</taxon>
        <taxon>Embryophyta</taxon>
        <taxon>Tracheophyta</taxon>
        <taxon>Spermatophyta</taxon>
        <taxon>Magnoliopsida</taxon>
        <taxon>eudicotyledons</taxon>
        <taxon>Gunneridae</taxon>
        <taxon>Pentapetalae</taxon>
        <taxon>rosids</taxon>
        <taxon>fabids</taxon>
        <taxon>Fabales</taxon>
        <taxon>Fabaceae</taxon>
        <taxon>Papilionoideae</taxon>
        <taxon>50 kb inversion clade</taxon>
        <taxon>NPAAA clade</taxon>
        <taxon>Hologalegina</taxon>
        <taxon>IRL clade</taxon>
        <taxon>Trifolieae</taxon>
        <taxon>Trifolium</taxon>
    </lineage>
</organism>
<accession>A0A392PUE5</accession>
<reference evidence="1 2" key="1">
    <citation type="journal article" date="2018" name="Front. Plant Sci.">
        <title>Red Clover (Trifolium pratense) and Zigzag Clover (T. medium) - A Picture of Genomic Similarities and Differences.</title>
        <authorList>
            <person name="Dluhosova J."/>
            <person name="Istvanek J."/>
            <person name="Nedelnik J."/>
            <person name="Repkova J."/>
        </authorList>
    </citation>
    <scope>NUCLEOTIDE SEQUENCE [LARGE SCALE GENOMIC DNA]</scope>
    <source>
        <strain evidence="2">cv. 10/8</strain>
        <tissue evidence="1">Leaf</tissue>
    </source>
</reference>
<sequence length="59" mass="6405">MLHKISVADGGWQTMAENQKPSYRPTYGAVAPPSFTKLAMAESQKPATDIRHSTAMADI</sequence>
<evidence type="ECO:0000313" key="1">
    <source>
        <dbReference type="EMBL" id="MCI15129.1"/>
    </source>
</evidence>
<keyword evidence="2" id="KW-1185">Reference proteome</keyword>